<dbReference type="Proteomes" id="UP000298781">
    <property type="component" value="Chromosome"/>
</dbReference>
<dbReference type="SUPFAM" id="SSF48452">
    <property type="entry name" value="TPR-like"/>
    <property type="match status" value="1"/>
</dbReference>
<evidence type="ECO:0000256" key="3">
    <source>
        <dbReference type="ARBA" id="ARBA00022737"/>
    </source>
</evidence>
<evidence type="ECO:0000256" key="1">
    <source>
        <dbReference type="ARBA" id="ARBA00005857"/>
    </source>
</evidence>
<evidence type="ECO:0000313" key="6">
    <source>
        <dbReference type="Proteomes" id="UP000298781"/>
    </source>
</evidence>
<dbReference type="RefSeq" id="WP_136963228.1">
    <property type="nucleotide sequence ID" value="NZ_CP039690.1"/>
</dbReference>
<sequence>MTCASDAAAVAFDHAVAGYLTYRLDTAARVKACLAVDPDFCLAHVLRGYLTLAAFNLATVPAAREALALAKTAAVNATAREQAHVAALEAWVDGRLDELLARWEAIVARHPTDVLAFRLHHFNAFWLGRPEQMLAVVEATLPHWELGLAGRGAVLACRAFANEECGNYTVAENSGREAIALDPGDIWATHAVAHVMEMQGRRSEGILLLRDLEPHWQGGNNLKHHLWWHRGLYHLEREEFDEVLALYDKGFRNLGSPIVEMQPDLYIDVQNAASMLFRLQLQGVDVGDRWIELADKAEGRIGDCLNAFTLPHWMMALVHTGRYQAAEAFLAGLEAAAAGSDTIAGLVRLYALPISAAVLAHGRGRYQEAVELMRPALGGMYRLGGSHAQQDVLEQLFTDAAAKAGSKSDVLMMLERIAGRYPVPPENRIGYRHSATLVA</sequence>
<dbReference type="PANTHER" id="PTHR16263:SF4">
    <property type="entry name" value="TETRATRICOPEPTIDE REPEAT PROTEIN 38"/>
    <property type="match status" value="1"/>
</dbReference>
<dbReference type="OrthoDB" id="9815900at2"/>
<protein>
    <recommendedName>
        <fullName evidence="2">Tetratricopeptide repeat protein 38</fullName>
    </recommendedName>
</protein>
<evidence type="ECO:0000256" key="4">
    <source>
        <dbReference type="ARBA" id="ARBA00022803"/>
    </source>
</evidence>
<dbReference type="AlphaFoldDB" id="A0A4D7B4E0"/>
<evidence type="ECO:0000256" key="2">
    <source>
        <dbReference type="ARBA" id="ARBA00019992"/>
    </source>
</evidence>
<keyword evidence="4" id="KW-0802">TPR repeat</keyword>
<keyword evidence="3" id="KW-0677">Repeat</keyword>
<dbReference type="KEGG" id="pstg:E8M01_28400"/>
<dbReference type="InterPro" id="IPR033891">
    <property type="entry name" value="TTC38"/>
</dbReference>
<organism evidence="5 6">
    <name type="scientific">Phreatobacter stygius</name>
    <dbReference type="NCBI Taxonomy" id="1940610"/>
    <lineage>
        <taxon>Bacteria</taxon>
        <taxon>Pseudomonadati</taxon>
        <taxon>Pseudomonadota</taxon>
        <taxon>Alphaproteobacteria</taxon>
        <taxon>Hyphomicrobiales</taxon>
        <taxon>Phreatobacteraceae</taxon>
        <taxon>Phreatobacter</taxon>
    </lineage>
</organism>
<dbReference type="EMBL" id="CP039690">
    <property type="protein sequence ID" value="QCI67801.1"/>
    <property type="molecule type" value="Genomic_DNA"/>
</dbReference>
<dbReference type="PANTHER" id="PTHR16263">
    <property type="entry name" value="TETRATRICOPEPTIDE REPEAT PROTEIN 38"/>
    <property type="match status" value="1"/>
</dbReference>
<dbReference type="Gene3D" id="1.25.40.10">
    <property type="entry name" value="Tetratricopeptide repeat domain"/>
    <property type="match status" value="1"/>
</dbReference>
<gene>
    <name evidence="5" type="ORF">E8M01_28400</name>
</gene>
<dbReference type="InterPro" id="IPR011990">
    <property type="entry name" value="TPR-like_helical_dom_sf"/>
</dbReference>
<dbReference type="CDD" id="cd05804">
    <property type="entry name" value="StaR_like"/>
    <property type="match status" value="1"/>
</dbReference>
<keyword evidence="6" id="KW-1185">Reference proteome</keyword>
<name>A0A4D7B4E0_9HYPH</name>
<comment type="similarity">
    <text evidence="1">Belongs to the TTC38 family.</text>
</comment>
<proteinExistence type="inferred from homology"/>
<accession>A0A4D7B4E0</accession>
<evidence type="ECO:0000313" key="5">
    <source>
        <dbReference type="EMBL" id="QCI67801.1"/>
    </source>
</evidence>
<reference evidence="5 6" key="1">
    <citation type="submission" date="2019-04" db="EMBL/GenBank/DDBJ databases">
        <title>Phreatobacter aquaticus sp. nov.</title>
        <authorList>
            <person name="Choi A."/>
        </authorList>
    </citation>
    <scope>NUCLEOTIDE SEQUENCE [LARGE SCALE GENOMIC DNA]</scope>
    <source>
        <strain evidence="5 6">KCTC 52518</strain>
    </source>
</reference>